<proteinExistence type="inferred from homology"/>
<gene>
    <name evidence="3" type="ORF">PMAYCL1PPCAC_15339</name>
</gene>
<dbReference type="GO" id="GO:0020037">
    <property type="term" value="F:heme binding"/>
    <property type="evidence" value="ECO:0007669"/>
    <property type="project" value="InterPro"/>
</dbReference>
<dbReference type="Proteomes" id="UP001328107">
    <property type="component" value="Unassembled WGS sequence"/>
</dbReference>
<keyword evidence="2" id="KW-0560">Oxidoreductase</keyword>
<organism evidence="3 4">
    <name type="scientific">Pristionchus mayeri</name>
    <dbReference type="NCBI Taxonomy" id="1317129"/>
    <lineage>
        <taxon>Eukaryota</taxon>
        <taxon>Metazoa</taxon>
        <taxon>Ecdysozoa</taxon>
        <taxon>Nematoda</taxon>
        <taxon>Chromadorea</taxon>
        <taxon>Rhabditida</taxon>
        <taxon>Rhabditina</taxon>
        <taxon>Diplogasteromorpha</taxon>
        <taxon>Diplogasteroidea</taxon>
        <taxon>Neodiplogasteridae</taxon>
        <taxon>Pristionchus</taxon>
    </lineage>
</organism>
<evidence type="ECO:0000256" key="2">
    <source>
        <dbReference type="ARBA" id="ARBA00023033"/>
    </source>
</evidence>
<evidence type="ECO:0000256" key="1">
    <source>
        <dbReference type="ARBA" id="ARBA00010617"/>
    </source>
</evidence>
<keyword evidence="2" id="KW-0503">Monooxygenase</keyword>
<reference evidence="4" key="1">
    <citation type="submission" date="2022-10" db="EMBL/GenBank/DDBJ databases">
        <title>Genome assembly of Pristionchus species.</title>
        <authorList>
            <person name="Yoshida K."/>
            <person name="Sommer R.J."/>
        </authorList>
    </citation>
    <scope>NUCLEOTIDE SEQUENCE [LARGE SCALE GENOMIC DNA]</scope>
    <source>
        <strain evidence="4">RS5460</strain>
    </source>
</reference>
<dbReference type="GO" id="GO:0004497">
    <property type="term" value="F:monooxygenase activity"/>
    <property type="evidence" value="ECO:0007669"/>
    <property type="project" value="UniProtKB-KW"/>
</dbReference>
<keyword evidence="4" id="KW-1185">Reference proteome</keyword>
<evidence type="ECO:0008006" key="5">
    <source>
        <dbReference type="Google" id="ProtNLM"/>
    </source>
</evidence>
<dbReference type="Pfam" id="PF00067">
    <property type="entry name" value="p450"/>
    <property type="match status" value="1"/>
</dbReference>
<protein>
    <recommendedName>
        <fullName evidence="5">Cytochrome P450</fullName>
    </recommendedName>
</protein>
<comment type="similarity">
    <text evidence="1">Belongs to the cytochrome P450 family.</text>
</comment>
<dbReference type="InterPro" id="IPR036396">
    <property type="entry name" value="Cyt_P450_sf"/>
</dbReference>
<accession>A0AAN5CIN9</accession>
<dbReference type="InterPro" id="IPR002401">
    <property type="entry name" value="Cyt_P450_E_grp-I"/>
</dbReference>
<dbReference type="PANTHER" id="PTHR24284:SF1">
    <property type="entry name" value="CYTOCHROME P450 FAMILY"/>
    <property type="match status" value="1"/>
</dbReference>
<dbReference type="GO" id="GO:0005506">
    <property type="term" value="F:iron ion binding"/>
    <property type="evidence" value="ECO:0007669"/>
    <property type="project" value="InterPro"/>
</dbReference>
<dbReference type="AlphaFoldDB" id="A0AAN5CIN9"/>
<sequence length="259" mass="29534">PSFLVYYIIGYYWQVSKYARGPRPHPIVGNLRHLSCDKIHLEFQEFSLKYGQIFTVFLPVLIVVITNYEGVRETYISKGESLAGRPFIATDDVLGYSHNAGAINSNGQSWLEYRRLTITILRDFGIGKSLIEQQIRLSITEFLRHLVRIENKSSVYLRWPIQLAEIALSNLLVRFSSSSFKFLQEVPMMKEYAKKVHGPKIGKMTSFIEKNTEKAMETLDEEGEDTYLVHAYSRKIGSSPHLTENRGSCNLCLDVSAAG</sequence>
<dbReference type="GO" id="GO:0016705">
    <property type="term" value="F:oxidoreductase activity, acting on paired donors, with incorporation or reduction of molecular oxygen"/>
    <property type="evidence" value="ECO:0007669"/>
    <property type="project" value="InterPro"/>
</dbReference>
<dbReference type="EMBL" id="BTRK01000004">
    <property type="protein sequence ID" value="GMR45144.1"/>
    <property type="molecule type" value="Genomic_DNA"/>
</dbReference>
<dbReference type="PRINTS" id="PR00463">
    <property type="entry name" value="EP450I"/>
</dbReference>
<name>A0AAN5CIN9_9BILA</name>
<feature type="non-terminal residue" evidence="3">
    <location>
        <position position="1"/>
    </location>
</feature>
<dbReference type="SUPFAM" id="SSF48264">
    <property type="entry name" value="Cytochrome P450"/>
    <property type="match status" value="1"/>
</dbReference>
<evidence type="ECO:0000313" key="4">
    <source>
        <dbReference type="Proteomes" id="UP001328107"/>
    </source>
</evidence>
<dbReference type="Gene3D" id="1.10.630.10">
    <property type="entry name" value="Cytochrome P450"/>
    <property type="match status" value="1"/>
</dbReference>
<dbReference type="PANTHER" id="PTHR24284">
    <property type="entry name" value="CYTOCHROME P450 FAMILY"/>
    <property type="match status" value="1"/>
</dbReference>
<comment type="caution">
    <text evidence="3">The sequence shown here is derived from an EMBL/GenBank/DDBJ whole genome shotgun (WGS) entry which is preliminary data.</text>
</comment>
<dbReference type="InterPro" id="IPR001128">
    <property type="entry name" value="Cyt_P450"/>
</dbReference>
<evidence type="ECO:0000313" key="3">
    <source>
        <dbReference type="EMBL" id="GMR45144.1"/>
    </source>
</evidence>